<dbReference type="InterPro" id="IPR026893">
    <property type="entry name" value="Tyr/Ser_Pase_IphP-type"/>
</dbReference>
<feature type="region of interest" description="Disordered" evidence="1">
    <location>
        <begin position="511"/>
        <end position="650"/>
    </location>
</feature>
<proteinExistence type="predicted"/>
<comment type="caution">
    <text evidence="2">The sequence shown here is derived from an EMBL/GenBank/DDBJ whole genome shotgun (WGS) entry which is preliminary data.</text>
</comment>
<accession>A0A9W7XMG1</accession>
<dbReference type="PROSITE" id="PS00383">
    <property type="entry name" value="TYR_PHOSPHATASE_1"/>
    <property type="match status" value="1"/>
</dbReference>
<organism evidence="2 3">
    <name type="scientific">Coemansia asiatica</name>
    <dbReference type="NCBI Taxonomy" id="1052880"/>
    <lineage>
        <taxon>Eukaryota</taxon>
        <taxon>Fungi</taxon>
        <taxon>Fungi incertae sedis</taxon>
        <taxon>Zoopagomycota</taxon>
        <taxon>Kickxellomycotina</taxon>
        <taxon>Kickxellomycetes</taxon>
        <taxon>Kickxellales</taxon>
        <taxon>Kickxellaceae</taxon>
        <taxon>Coemansia</taxon>
    </lineage>
</organism>
<dbReference type="Gene3D" id="3.90.190.10">
    <property type="entry name" value="Protein tyrosine phosphatase superfamily"/>
    <property type="match status" value="2"/>
</dbReference>
<sequence length="918" mass="100874">MPLRTFTTVDADNQPQASRPLPPVPPTAAKRKPPVPPPRTSLYRELLDPVPVAPPRPPETISTPKPAVLPKYGPQDPTQGTFEAQEESPLSINPEMHSVFKEPNPYFDTSVPKPVHHSGLHHASASLPSNTLRMSPPPLPQATRPRLLTRSQTHIPFGSQDDADNIDSLSDAGGLAPVESYMFARASSTPFDSVRRVAIIDANNNPASKMFSDRVLNFRDIGASVIKMGLKLNKDRVRAEHEGPLPGVVFRSAELGSACEHDVKMLFSRYGIRTIIDLRSELEARASDIMMRHYPASIQPTADQSIENLMKMRAAQVRQTIVEVAAHDYEAAARPWEKTGESRTSWSHRNSLRYTRSIGDPKKDPLARALVHLYDEDSDSVATQNITADTPYVPQVEVRPEILTEGPTSPTCPASREIQSNTTIDQSATKSVVLLANDNNTAGGDAELTTDAGFATASTTSSSNSIVAAVPQHPSPGFAQTALDWGSDTIQSLRSYWDQQWLTSSLLSSAAENNDSAKPGQSVKQQQAIRMHQRHLSDDGSDSSEDSFYRNSDADANRDPSTRHGLRRASDAQSRSYASPPRIVISADESSGQKSNQDALFRRTSTDPANDSSSAHTRDSAPLSRLYKDSESSSASPASPHNSASPTASMVVTNKFDGHRRRYRCNVIGENYRKKCVWANTPWSTRIKVIWRFATFNKTEAIRTIGREVLTPRGLAGSYEDYVDYCKEEFAAVMRIFADPAAYPILFHCQHGKDRTGIVAMLLLGILEVDDDVIAADYALSQHNLVSVRERMELLDMGAVGLPPSFCDSPSEVMRNLLRHIRANYGSVRGYLRSAGLQEQEINTIAWCLRGNFCGIARANSRQAHSNARKLYLRPTAAHSEIFNKRSPPPLPPRAGFGSRSLSVDRSNPINDTSSSSP</sequence>
<dbReference type="InterPro" id="IPR029021">
    <property type="entry name" value="Prot-tyrosine_phosphatase-like"/>
</dbReference>
<evidence type="ECO:0000313" key="2">
    <source>
        <dbReference type="EMBL" id="KAJ1647872.1"/>
    </source>
</evidence>
<dbReference type="PANTHER" id="PTHR31126:SF10">
    <property type="entry name" value="PROTEIN PHOSPHATASE, PUTATIVE (AFU_ORTHOLOGUE AFUA_6G06650)-RELATED"/>
    <property type="match status" value="1"/>
</dbReference>
<evidence type="ECO:0000313" key="3">
    <source>
        <dbReference type="Proteomes" id="UP001145021"/>
    </source>
</evidence>
<feature type="region of interest" description="Disordered" evidence="1">
    <location>
        <begin position="1"/>
        <end position="86"/>
    </location>
</feature>
<name>A0A9W7XMG1_9FUNG</name>
<feature type="compositionally biased region" description="Polar residues" evidence="1">
    <location>
        <begin position="1"/>
        <end position="17"/>
    </location>
</feature>
<protein>
    <recommendedName>
        <fullName evidence="4">Tyrosine specific protein phosphatases domain-containing protein</fullName>
    </recommendedName>
</protein>
<feature type="compositionally biased region" description="Polar residues" evidence="1">
    <location>
        <begin position="588"/>
        <end position="598"/>
    </location>
</feature>
<evidence type="ECO:0000256" key="1">
    <source>
        <dbReference type="SAM" id="MobiDB-lite"/>
    </source>
</evidence>
<dbReference type="InterPro" id="IPR016130">
    <property type="entry name" value="Tyr_Pase_AS"/>
</dbReference>
<dbReference type="SUPFAM" id="SSF52799">
    <property type="entry name" value="(Phosphotyrosine protein) phosphatases II"/>
    <property type="match status" value="2"/>
</dbReference>
<feature type="compositionally biased region" description="Low complexity" evidence="1">
    <location>
        <begin position="632"/>
        <end position="649"/>
    </location>
</feature>
<gene>
    <name evidence="2" type="ORF">LPJ64_000756</name>
</gene>
<dbReference type="Pfam" id="PF13350">
    <property type="entry name" value="Y_phosphatase3"/>
    <property type="match status" value="2"/>
</dbReference>
<dbReference type="PANTHER" id="PTHR31126">
    <property type="entry name" value="TYROSINE-PROTEIN PHOSPHATASE"/>
    <property type="match status" value="1"/>
</dbReference>
<dbReference type="GO" id="GO:0004721">
    <property type="term" value="F:phosphoprotein phosphatase activity"/>
    <property type="evidence" value="ECO:0007669"/>
    <property type="project" value="InterPro"/>
</dbReference>
<dbReference type="Proteomes" id="UP001145021">
    <property type="component" value="Unassembled WGS sequence"/>
</dbReference>
<feature type="compositionally biased region" description="Polar residues" evidence="1">
    <location>
        <begin position="606"/>
        <end position="615"/>
    </location>
</feature>
<dbReference type="AlphaFoldDB" id="A0A9W7XMG1"/>
<dbReference type="EMBL" id="JANBOH010000017">
    <property type="protein sequence ID" value="KAJ1647872.1"/>
    <property type="molecule type" value="Genomic_DNA"/>
</dbReference>
<evidence type="ECO:0008006" key="4">
    <source>
        <dbReference type="Google" id="ProtNLM"/>
    </source>
</evidence>
<feature type="region of interest" description="Disordered" evidence="1">
    <location>
        <begin position="882"/>
        <end position="918"/>
    </location>
</feature>
<keyword evidence="3" id="KW-1185">Reference proteome</keyword>
<reference evidence="2" key="1">
    <citation type="submission" date="2022-07" db="EMBL/GenBank/DDBJ databases">
        <title>Phylogenomic reconstructions and comparative analyses of Kickxellomycotina fungi.</title>
        <authorList>
            <person name="Reynolds N.K."/>
            <person name="Stajich J.E."/>
            <person name="Barry K."/>
            <person name="Grigoriev I.V."/>
            <person name="Crous P."/>
            <person name="Smith M.E."/>
        </authorList>
    </citation>
    <scope>NUCLEOTIDE SEQUENCE</scope>
    <source>
        <strain evidence="2">NBRC 105413</strain>
    </source>
</reference>
<feature type="compositionally biased region" description="Polar residues" evidence="1">
    <location>
        <begin position="900"/>
        <end position="918"/>
    </location>
</feature>
<feature type="compositionally biased region" description="Basic and acidic residues" evidence="1">
    <location>
        <begin position="552"/>
        <end position="562"/>
    </location>
</feature>